<dbReference type="GO" id="GO:0005524">
    <property type="term" value="F:ATP binding"/>
    <property type="evidence" value="ECO:0007669"/>
    <property type="project" value="UniProtKB-KW"/>
</dbReference>
<dbReference type="Gene3D" id="3.30.565.10">
    <property type="entry name" value="Histidine kinase-like ATPase, C-terminal domain"/>
    <property type="match status" value="1"/>
</dbReference>
<gene>
    <name evidence="2" type="ORF">NE619_03200</name>
</gene>
<comment type="caution">
    <text evidence="2">The sequence shown here is derived from an EMBL/GenBank/DDBJ whole genome shotgun (WGS) entry which is preliminary data.</text>
</comment>
<dbReference type="Pfam" id="PF13581">
    <property type="entry name" value="HATPase_c_2"/>
    <property type="match status" value="1"/>
</dbReference>
<reference evidence="2 3" key="1">
    <citation type="submission" date="2022-06" db="EMBL/GenBank/DDBJ databases">
        <title>Isolation of gut microbiota from human fecal samples.</title>
        <authorList>
            <person name="Pamer E.G."/>
            <person name="Barat B."/>
            <person name="Waligurski E."/>
            <person name="Medina S."/>
            <person name="Paddock L."/>
            <person name="Mostad J."/>
        </authorList>
    </citation>
    <scope>NUCLEOTIDE SEQUENCE [LARGE SCALE GENOMIC DNA]</scope>
    <source>
        <strain evidence="2 3">SL.3.17</strain>
    </source>
</reference>
<dbReference type="CDD" id="cd16936">
    <property type="entry name" value="HATPase_RsbW-like"/>
    <property type="match status" value="1"/>
</dbReference>
<keyword evidence="3" id="KW-1185">Reference proteome</keyword>
<feature type="domain" description="Histidine kinase/HSP90-like ATPase" evidence="1">
    <location>
        <begin position="7"/>
        <end position="130"/>
    </location>
</feature>
<keyword evidence="2" id="KW-0547">Nucleotide-binding</keyword>
<sequence length="132" mass="14921">MKKMMTSAKVENLDKVMDFVLKEASDQGFADLHRVELAVEEIFVNIASYAYDDTDAEMEVEILCGQTRGFLQIQFFDKGAAFNPLAEAAEPDLLAKDRPIGGLGVYLVKECMDEVDYRYEDGKNILTLRKKL</sequence>
<accession>A0ABT1RKM1</accession>
<keyword evidence="2" id="KW-0067">ATP-binding</keyword>
<evidence type="ECO:0000313" key="2">
    <source>
        <dbReference type="EMBL" id="MCQ4635724.1"/>
    </source>
</evidence>
<proteinExistence type="predicted"/>
<name>A0ABT1RKM1_9FIRM</name>
<dbReference type="Proteomes" id="UP001524502">
    <property type="component" value="Unassembled WGS sequence"/>
</dbReference>
<evidence type="ECO:0000313" key="3">
    <source>
        <dbReference type="Proteomes" id="UP001524502"/>
    </source>
</evidence>
<dbReference type="SUPFAM" id="SSF55874">
    <property type="entry name" value="ATPase domain of HSP90 chaperone/DNA topoisomerase II/histidine kinase"/>
    <property type="match status" value="1"/>
</dbReference>
<dbReference type="RefSeq" id="WP_256130912.1">
    <property type="nucleotide sequence ID" value="NZ_JANFXK010000002.1"/>
</dbReference>
<protein>
    <submittedName>
        <fullName evidence="2">ATP-binding protein</fullName>
    </submittedName>
</protein>
<evidence type="ECO:0000259" key="1">
    <source>
        <dbReference type="Pfam" id="PF13581"/>
    </source>
</evidence>
<dbReference type="InterPro" id="IPR003594">
    <property type="entry name" value="HATPase_dom"/>
</dbReference>
<dbReference type="EMBL" id="JANFXK010000002">
    <property type="protein sequence ID" value="MCQ4635724.1"/>
    <property type="molecule type" value="Genomic_DNA"/>
</dbReference>
<dbReference type="InterPro" id="IPR036890">
    <property type="entry name" value="HATPase_C_sf"/>
</dbReference>
<organism evidence="2 3">
    <name type="scientific">Anaerovorax odorimutans</name>
    <dbReference type="NCBI Taxonomy" id="109327"/>
    <lineage>
        <taxon>Bacteria</taxon>
        <taxon>Bacillati</taxon>
        <taxon>Bacillota</taxon>
        <taxon>Clostridia</taxon>
        <taxon>Peptostreptococcales</taxon>
        <taxon>Anaerovoracaceae</taxon>
        <taxon>Anaerovorax</taxon>
    </lineage>
</organism>